<accession>A0AAD9Z6R8</accession>
<name>A0AAD9Z6R8_9LECA</name>
<dbReference type="Pfam" id="PF06985">
    <property type="entry name" value="HET"/>
    <property type="match status" value="1"/>
</dbReference>
<dbReference type="PANTHER" id="PTHR33112">
    <property type="entry name" value="DOMAIN PROTEIN, PUTATIVE-RELATED"/>
    <property type="match status" value="1"/>
</dbReference>
<evidence type="ECO:0000313" key="3">
    <source>
        <dbReference type="Proteomes" id="UP001276659"/>
    </source>
</evidence>
<protein>
    <recommendedName>
        <fullName evidence="1">Heterokaryon incompatibility domain-containing protein</fullName>
    </recommendedName>
</protein>
<gene>
    <name evidence="2" type="ORF">OEA41_002926</name>
</gene>
<evidence type="ECO:0000259" key="1">
    <source>
        <dbReference type="Pfam" id="PF06985"/>
    </source>
</evidence>
<feature type="domain" description="Heterokaryon incompatibility" evidence="1">
    <location>
        <begin position="12"/>
        <end position="92"/>
    </location>
</feature>
<dbReference type="InterPro" id="IPR010730">
    <property type="entry name" value="HET"/>
</dbReference>
<organism evidence="2 3">
    <name type="scientific">Lepraria neglecta</name>
    <dbReference type="NCBI Taxonomy" id="209136"/>
    <lineage>
        <taxon>Eukaryota</taxon>
        <taxon>Fungi</taxon>
        <taxon>Dikarya</taxon>
        <taxon>Ascomycota</taxon>
        <taxon>Pezizomycotina</taxon>
        <taxon>Lecanoromycetes</taxon>
        <taxon>OSLEUM clade</taxon>
        <taxon>Lecanoromycetidae</taxon>
        <taxon>Lecanorales</taxon>
        <taxon>Lecanorineae</taxon>
        <taxon>Stereocaulaceae</taxon>
        <taxon>Lepraria</taxon>
    </lineage>
</organism>
<dbReference type="Proteomes" id="UP001276659">
    <property type="component" value="Unassembled WGS sequence"/>
</dbReference>
<dbReference type="AlphaFoldDB" id="A0AAD9Z6R8"/>
<evidence type="ECO:0000313" key="2">
    <source>
        <dbReference type="EMBL" id="KAK3170842.1"/>
    </source>
</evidence>
<dbReference type="PANTHER" id="PTHR33112:SF12">
    <property type="entry name" value="HETEROKARYON INCOMPATIBILITY DOMAIN-CONTAINING PROTEIN"/>
    <property type="match status" value="1"/>
</dbReference>
<dbReference type="EMBL" id="JASNWA010000008">
    <property type="protein sequence ID" value="KAK3170842.1"/>
    <property type="molecule type" value="Genomic_DNA"/>
</dbReference>
<keyword evidence="3" id="KW-1185">Reference proteome</keyword>
<proteinExistence type="predicted"/>
<comment type="caution">
    <text evidence="2">The sequence shown here is derived from an EMBL/GenBank/DDBJ whole genome shotgun (WGS) entry which is preliminary data.</text>
</comment>
<sequence length="524" mass="60445">MLHRNHGGLERNLEELPRVFHDAFNLVRCLGVRYIWVDSLCIVQDSSRSWGLNSRVMDLIYGNAVLTICAADGVDSSTGLRAMHPKEHDTPQISADCAPGCLSTGMSEDIFADREGAGWSLDLVNAPLQMLRELNRRALWVYSKCVPLYTARILTKQKDILAAFNGICNLMEKAMQAPFIFGLPSSHFDMALLWEPQSALERRVPKTDKERAEYGGMQFPSWSWCGWTSDALDLPRENKSEYKASMVDGCLPNVQEWLMKHTWIHWYIRDGHGNLRPLWHREKSKEDKSSEKRWKGYRARREHLVAEGHRRGRSGERLTGGVAQYDDQEERDVRVLRYDGDGGDFIFDDYGRLISERFANIKGKSFCSTLPENPYRVVMADYSSEPDKEFPDQPILQFWTWHTSLHLVPSENPGPKPGKGLCRYDIADEIGDWCGSLVLGEEWITKSQRSKHDFIAISEAKAFTKDECDIWTYYIPKEREQSEWDLYYVLLIERKDNMRWERVALGKAFRAAFANAEWKEIILG</sequence>
<reference evidence="2" key="1">
    <citation type="submission" date="2022-11" db="EMBL/GenBank/DDBJ databases">
        <title>Chromosomal genome sequence assembly and mating type (MAT) locus characterization of the leprose asexual lichenized fungus Lepraria neglecta (Nyl.) Erichsen.</title>
        <authorList>
            <person name="Allen J.L."/>
            <person name="Pfeffer B."/>
        </authorList>
    </citation>
    <scope>NUCLEOTIDE SEQUENCE</scope>
    <source>
        <strain evidence="2">Allen 5258</strain>
    </source>
</reference>